<dbReference type="PANTHER" id="PTHR46825">
    <property type="entry name" value="D-ALANYL-D-ALANINE-CARBOXYPEPTIDASE/ENDOPEPTIDASE AMPH"/>
    <property type="match status" value="1"/>
</dbReference>
<sequence>MATNYDDFSGKGYRPISLSSNGSPPNAEYAAVWVQRSGPDFIAIHNVDASAFQAWVDSNTQGHVPTLVTATGPSGSAVFSAVMEIGNITWTQQCDMTDYSFEGNNQRARSLGQSLKSFTQYGSSGDYRFCAIWHEDSSSDSSFNKIQTYRSPALADQFQAVVDTETSKPYWRPESISISEDGGYTSMWTDTDIGSWDLRYDLSAAELDSEIKKQKSEGKYPVRLSGGGSGETAKYAAIFAPQDLPSKRNWCVTGPSTTGLTDNGAKAESIVQGFMQKSGVRQVQLSIARNGESLLDKAYTWGEPERVTTQVNDTFLLASVSKAFCAAAIQSLYDANKLTPDTKVYPLLGYSNPADARQQDITVQQLVEHTAGFKRSVSGDPAYEMREIALAQSAGERPASLKDMVDYMYKQQLDYTPGTDYEYGNYNYMLLSYVVEHVTSQPYFSYLSSTILSPEALNVKRWLTDPATHAADNVIQESASTGPSARQPLAANAVAHVYGGDGQFKDATLGTTGLAASAQSLVAFARRHAAYGIGGRGAGYRDGTTSGARTYVESRWDGVDWALTINTRDFPNGDGDFNDVTGAVNAWLDGLGR</sequence>
<evidence type="ECO:0000313" key="3">
    <source>
        <dbReference type="EMBL" id="KAL1621123.1"/>
    </source>
</evidence>
<gene>
    <name evidence="3" type="ORF">SLS56_009328</name>
</gene>
<dbReference type="InterPro" id="IPR012338">
    <property type="entry name" value="Beta-lactam/transpept-like"/>
</dbReference>
<dbReference type="Gene3D" id="3.40.710.10">
    <property type="entry name" value="DD-peptidase/beta-lactamase superfamily"/>
    <property type="match status" value="1"/>
</dbReference>
<dbReference type="Pfam" id="PF00144">
    <property type="entry name" value="Beta-lactamase"/>
    <property type="match status" value="1"/>
</dbReference>
<dbReference type="PANTHER" id="PTHR46825:SF9">
    <property type="entry name" value="BETA-LACTAMASE-RELATED DOMAIN-CONTAINING PROTEIN"/>
    <property type="match status" value="1"/>
</dbReference>
<dbReference type="InterPro" id="IPR001466">
    <property type="entry name" value="Beta-lactam-related"/>
</dbReference>
<organism evidence="3 4">
    <name type="scientific">Neofusicoccum ribis</name>
    <dbReference type="NCBI Taxonomy" id="45134"/>
    <lineage>
        <taxon>Eukaryota</taxon>
        <taxon>Fungi</taxon>
        <taxon>Dikarya</taxon>
        <taxon>Ascomycota</taxon>
        <taxon>Pezizomycotina</taxon>
        <taxon>Dothideomycetes</taxon>
        <taxon>Dothideomycetes incertae sedis</taxon>
        <taxon>Botryosphaeriales</taxon>
        <taxon>Botryosphaeriaceae</taxon>
        <taxon>Neofusicoccum</taxon>
    </lineage>
</organism>
<feature type="domain" description="Beta-lactamase-related" evidence="2">
    <location>
        <begin position="268"/>
        <end position="532"/>
    </location>
</feature>
<evidence type="ECO:0000313" key="4">
    <source>
        <dbReference type="Proteomes" id="UP001521116"/>
    </source>
</evidence>
<comment type="caution">
    <text evidence="3">The sequence shown here is derived from an EMBL/GenBank/DDBJ whole genome shotgun (WGS) entry which is preliminary data.</text>
</comment>
<name>A0ABR3SHN7_9PEZI</name>
<keyword evidence="4" id="KW-1185">Reference proteome</keyword>
<reference evidence="3 4" key="1">
    <citation type="submission" date="2024-02" db="EMBL/GenBank/DDBJ databases">
        <title>De novo assembly and annotation of 12 fungi associated with fruit tree decline syndrome in Ontario, Canada.</title>
        <authorList>
            <person name="Sulman M."/>
            <person name="Ellouze W."/>
            <person name="Ilyukhin E."/>
        </authorList>
    </citation>
    <scope>NUCLEOTIDE SEQUENCE [LARGE SCALE GENOMIC DNA]</scope>
    <source>
        <strain evidence="3 4">M1-105</strain>
    </source>
</reference>
<dbReference type="Pfam" id="PF17660">
    <property type="entry name" value="BTRD1"/>
    <property type="match status" value="3"/>
</dbReference>
<dbReference type="InterPro" id="IPR049511">
    <property type="entry name" value="PGH-like_rpt"/>
</dbReference>
<comment type="similarity">
    <text evidence="1">Belongs to the peptidase S12 family.</text>
</comment>
<evidence type="ECO:0000256" key="1">
    <source>
        <dbReference type="ARBA" id="ARBA00038215"/>
    </source>
</evidence>
<accession>A0ABR3SHN7</accession>
<evidence type="ECO:0000259" key="2">
    <source>
        <dbReference type="Pfam" id="PF00144"/>
    </source>
</evidence>
<dbReference type="EMBL" id="JAJVDC020000155">
    <property type="protein sequence ID" value="KAL1621123.1"/>
    <property type="molecule type" value="Genomic_DNA"/>
</dbReference>
<proteinExistence type="inferred from homology"/>
<dbReference type="Proteomes" id="UP001521116">
    <property type="component" value="Unassembled WGS sequence"/>
</dbReference>
<dbReference type="SUPFAM" id="SSF56601">
    <property type="entry name" value="beta-lactamase/transpeptidase-like"/>
    <property type="match status" value="1"/>
</dbReference>
<dbReference type="InterPro" id="IPR050491">
    <property type="entry name" value="AmpC-like"/>
</dbReference>
<protein>
    <recommendedName>
        <fullName evidence="2">Beta-lactamase-related domain-containing protein</fullName>
    </recommendedName>
</protein>